<reference evidence="1 2" key="1">
    <citation type="submission" date="2014-12" db="EMBL/GenBank/DDBJ databases">
        <title>Draft genome sequences of 10 type strains of Lactococcus.</title>
        <authorList>
            <person name="Sun Z."/>
            <person name="Zhong Z."/>
            <person name="Liu W."/>
            <person name="Zhang W."/>
            <person name="Zhang H."/>
        </authorList>
    </citation>
    <scope>NUCLEOTIDE SEQUENCE [LARGE SCALE GENOMIC DNA]</scope>
    <source>
        <strain evidence="1 2">DSM 22330</strain>
    </source>
</reference>
<name>A0ABX4IAA8_9LACT</name>
<protein>
    <submittedName>
        <fullName evidence="1">Uncharacterized protein</fullName>
    </submittedName>
</protein>
<dbReference type="Proteomes" id="UP000218979">
    <property type="component" value="Unassembled WGS sequence"/>
</dbReference>
<evidence type="ECO:0000313" key="2">
    <source>
        <dbReference type="Proteomes" id="UP000218979"/>
    </source>
</evidence>
<sequence>MILAQWRIKVAPRISSFSDDIWGAIFVKFSVAKLLSQWSSVYRF</sequence>
<proteinExistence type="predicted"/>
<dbReference type="EMBL" id="JXJT01000001">
    <property type="protein sequence ID" value="PCS04784.1"/>
    <property type="molecule type" value="Genomic_DNA"/>
</dbReference>
<gene>
    <name evidence="1" type="ORF">RR45_GL000103</name>
</gene>
<evidence type="ECO:0000313" key="1">
    <source>
        <dbReference type="EMBL" id="PCS04784.1"/>
    </source>
</evidence>
<accession>A0ABX4IAA8</accession>
<keyword evidence="2" id="KW-1185">Reference proteome</keyword>
<organism evidence="1 2">
    <name type="scientific">Pseudolactococcus chungangensis CAU 28 = DSM 22330</name>
    <dbReference type="NCBI Taxonomy" id="1122154"/>
    <lineage>
        <taxon>Bacteria</taxon>
        <taxon>Bacillati</taxon>
        <taxon>Bacillota</taxon>
        <taxon>Bacilli</taxon>
        <taxon>Lactobacillales</taxon>
        <taxon>Streptococcaceae</taxon>
        <taxon>Pseudolactococcus</taxon>
    </lineage>
</organism>
<comment type="caution">
    <text evidence="1">The sequence shown here is derived from an EMBL/GenBank/DDBJ whole genome shotgun (WGS) entry which is preliminary data.</text>
</comment>